<keyword evidence="1" id="KW-0812">Transmembrane</keyword>
<feature type="transmembrane region" description="Helical" evidence="1">
    <location>
        <begin position="105"/>
        <end position="123"/>
    </location>
</feature>
<dbReference type="Gene3D" id="1.10.287.70">
    <property type="match status" value="1"/>
</dbReference>
<feature type="transmembrane region" description="Helical" evidence="1">
    <location>
        <begin position="375"/>
        <end position="396"/>
    </location>
</feature>
<proteinExistence type="predicted"/>
<dbReference type="AlphaFoldDB" id="A0A078AZ27"/>
<evidence type="ECO:0000313" key="3">
    <source>
        <dbReference type="EMBL" id="CDW86457.1"/>
    </source>
</evidence>
<feature type="transmembrane region" description="Helical" evidence="1">
    <location>
        <begin position="296"/>
        <end position="319"/>
    </location>
</feature>
<dbReference type="OrthoDB" id="433309at2759"/>
<dbReference type="GO" id="GO:0016286">
    <property type="term" value="F:small conductance calcium-activated potassium channel activity"/>
    <property type="evidence" value="ECO:0007669"/>
    <property type="project" value="InterPro"/>
</dbReference>
<dbReference type="InParanoid" id="A0A078AZ27"/>
<feature type="transmembrane region" description="Helical" evidence="1">
    <location>
        <begin position="164"/>
        <end position="183"/>
    </location>
</feature>
<dbReference type="Pfam" id="PF07885">
    <property type="entry name" value="Ion_trans_2"/>
    <property type="match status" value="1"/>
</dbReference>
<protein>
    <recommendedName>
        <fullName evidence="2">Potassium channel domain-containing protein</fullName>
    </recommendedName>
</protein>
<dbReference type="SUPFAM" id="SSF81324">
    <property type="entry name" value="Voltage-gated potassium channels"/>
    <property type="match status" value="1"/>
</dbReference>
<keyword evidence="1" id="KW-0472">Membrane</keyword>
<dbReference type="PANTHER" id="PTHR10153">
    <property type="entry name" value="SMALL CONDUCTANCE CALCIUM-ACTIVATED POTASSIUM CHANNEL"/>
    <property type="match status" value="1"/>
</dbReference>
<evidence type="ECO:0000313" key="4">
    <source>
        <dbReference type="Proteomes" id="UP000039865"/>
    </source>
</evidence>
<evidence type="ECO:0000256" key="1">
    <source>
        <dbReference type="SAM" id="Phobius"/>
    </source>
</evidence>
<feature type="transmembrane region" description="Helical" evidence="1">
    <location>
        <begin position="237"/>
        <end position="258"/>
    </location>
</feature>
<evidence type="ECO:0000259" key="2">
    <source>
        <dbReference type="Pfam" id="PF07885"/>
    </source>
</evidence>
<dbReference type="Proteomes" id="UP000039865">
    <property type="component" value="Unassembled WGS sequence"/>
</dbReference>
<organism evidence="3 4">
    <name type="scientific">Stylonychia lemnae</name>
    <name type="common">Ciliate</name>
    <dbReference type="NCBI Taxonomy" id="5949"/>
    <lineage>
        <taxon>Eukaryota</taxon>
        <taxon>Sar</taxon>
        <taxon>Alveolata</taxon>
        <taxon>Ciliophora</taxon>
        <taxon>Intramacronucleata</taxon>
        <taxon>Spirotrichea</taxon>
        <taxon>Stichotrichia</taxon>
        <taxon>Sporadotrichida</taxon>
        <taxon>Oxytrichidae</taxon>
        <taxon>Stylonychinae</taxon>
        <taxon>Stylonychia</taxon>
    </lineage>
</organism>
<dbReference type="EMBL" id="CCKQ01014663">
    <property type="protein sequence ID" value="CDW86457.1"/>
    <property type="molecule type" value="Genomic_DNA"/>
</dbReference>
<dbReference type="GO" id="GO:0016020">
    <property type="term" value="C:membrane"/>
    <property type="evidence" value="ECO:0007669"/>
    <property type="project" value="InterPro"/>
</dbReference>
<keyword evidence="4" id="KW-1185">Reference proteome</keyword>
<keyword evidence="1" id="KW-1133">Transmembrane helix</keyword>
<gene>
    <name evidence="3" type="primary">Contig9555.g10215</name>
    <name evidence="3" type="ORF">STYLEM_15552</name>
</gene>
<dbReference type="InterPro" id="IPR013099">
    <property type="entry name" value="K_chnl_dom"/>
</dbReference>
<sequence>MNSSSIIDLNKSENKTEMEFEDTQQEFLILQQKNIQPIKPKRVKKKKMTNDQALLKLIYGDDYEEHMRNNEEKEIKKMKFLQSKEMAQVRELMESVNNQKRRLKLLDFVLLLISILNMIIAYLENVQKFSSEIKPLIKTASSYRTDYGGSFGVDNRAFCVGMRYLNILVCFILDIGICFRYSLNLRILKIQKLRHPKDNLFSNKKELVWLLTELSLCSLCIPPNLDLDIKDSMLNGSYIYGIDGIILLLTMCKSYLLVRVYIGLSVFSTNEYNKVLYNIHKFHPNNLFCIRSDIKYIPFIILAVGMQLLIIYTGLFLLYSERSFEPFDLTKKTSLKQSKIAEQFESLTETLWLAIVSIITVGYGDIFPQTHLGRFFIVMAYIFGQVLLSILIVAMIDKFRLQSKELRAYFNLKIEQKQRGVQDTAANIISMSLKLRKLQRFFKDKKSYSKRQKIYSMIKDETSRMRMLKMQVIIVIKQFLLVPRNKKKF</sequence>
<name>A0A078AZ27_STYLE</name>
<feature type="domain" description="Potassium channel" evidence="2">
    <location>
        <begin position="342"/>
        <end position="397"/>
    </location>
</feature>
<reference evidence="3 4" key="1">
    <citation type="submission" date="2014-06" db="EMBL/GenBank/DDBJ databases">
        <authorList>
            <person name="Swart Estienne"/>
        </authorList>
    </citation>
    <scope>NUCLEOTIDE SEQUENCE [LARGE SCALE GENOMIC DNA]</scope>
    <source>
        <strain evidence="3 4">130c</strain>
    </source>
</reference>
<accession>A0A078AZ27</accession>
<dbReference type="InterPro" id="IPR015449">
    <property type="entry name" value="K_chnl_Ca-activ_SK"/>
</dbReference>